<reference evidence="6" key="1">
    <citation type="submission" date="2020-11" db="EMBL/GenBank/DDBJ databases">
        <title>Enhanced detection system for hospital associated transmission using whole genome sequencing surveillance.</title>
        <authorList>
            <person name="Harrison L.H."/>
            <person name="Van Tyne D."/>
            <person name="Marsh J.W."/>
            <person name="Griffith M.P."/>
            <person name="Snyder D.J."/>
            <person name="Cooper V.S."/>
            <person name="Mustapha M."/>
        </authorList>
    </citation>
    <scope>NUCLEOTIDE SEQUENCE</scope>
    <source>
        <strain evidence="6">STEN00053</strain>
    </source>
</reference>
<dbReference type="InterPro" id="IPR016032">
    <property type="entry name" value="Sig_transdc_resp-reg_C-effctor"/>
</dbReference>
<proteinExistence type="predicted"/>
<evidence type="ECO:0000259" key="4">
    <source>
        <dbReference type="PROSITE" id="PS50110"/>
    </source>
</evidence>
<dbReference type="PANTHER" id="PTHR48111">
    <property type="entry name" value="REGULATOR OF RPOS"/>
    <property type="match status" value="1"/>
</dbReference>
<evidence type="ECO:0000313" key="6">
    <source>
        <dbReference type="EMBL" id="MBH1790603.1"/>
    </source>
</evidence>
<accession>A0AA40Y8Y8</accession>
<dbReference type="Gene3D" id="3.40.50.2300">
    <property type="match status" value="1"/>
</dbReference>
<dbReference type="SMART" id="SM00862">
    <property type="entry name" value="Trans_reg_C"/>
    <property type="match status" value="1"/>
</dbReference>
<dbReference type="SUPFAM" id="SSF46894">
    <property type="entry name" value="C-terminal effector domain of the bipartite response regulators"/>
    <property type="match status" value="1"/>
</dbReference>
<keyword evidence="1 3" id="KW-0238">DNA-binding</keyword>
<comment type="caution">
    <text evidence="6">The sequence shown here is derived from an EMBL/GenBank/DDBJ whole genome shotgun (WGS) entry which is preliminary data.</text>
</comment>
<evidence type="ECO:0000259" key="5">
    <source>
        <dbReference type="PROSITE" id="PS51755"/>
    </source>
</evidence>
<name>A0AA40Y8Y8_STEMA</name>
<dbReference type="CDD" id="cd00383">
    <property type="entry name" value="trans_reg_C"/>
    <property type="match status" value="1"/>
</dbReference>
<dbReference type="GO" id="GO:0000156">
    <property type="term" value="F:phosphorelay response regulator activity"/>
    <property type="evidence" value="ECO:0007669"/>
    <property type="project" value="TreeGrafter"/>
</dbReference>
<dbReference type="GO" id="GO:0006355">
    <property type="term" value="P:regulation of DNA-templated transcription"/>
    <property type="evidence" value="ECO:0007669"/>
    <property type="project" value="InterPro"/>
</dbReference>
<keyword evidence="2" id="KW-0597">Phosphoprotein</keyword>
<dbReference type="GO" id="GO:0000976">
    <property type="term" value="F:transcription cis-regulatory region binding"/>
    <property type="evidence" value="ECO:0007669"/>
    <property type="project" value="TreeGrafter"/>
</dbReference>
<gene>
    <name evidence="6" type="ORF">I5V89_12045</name>
</gene>
<dbReference type="InterPro" id="IPR011006">
    <property type="entry name" value="CheY-like_superfamily"/>
</dbReference>
<feature type="DNA-binding region" description="OmpR/PhoB-type" evidence="3">
    <location>
        <begin position="124"/>
        <end position="220"/>
    </location>
</feature>
<dbReference type="SMART" id="SM00448">
    <property type="entry name" value="REC"/>
    <property type="match status" value="1"/>
</dbReference>
<dbReference type="EMBL" id="JADUOV010000007">
    <property type="protein sequence ID" value="MBH1790603.1"/>
    <property type="molecule type" value="Genomic_DNA"/>
</dbReference>
<evidence type="ECO:0000256" key="2">
    <source>
        <dbReference type="PROSITE-ProRule" id="PRU00169"/>
    </source>
</evidence>
<dbReference type="Pfam" id="PF00486">
    <property type="entry name" value="Trans_reg_C"/>
    <property type="match status" value="1"/>
</dbReference>
<dbReference type="Gene3D" id="6.10.250.690">
    <property type="match status" value="1"/>
</dbReference>
<dbReference type="Gene3D" id="1.10.10.10">
    <property type="entry name" value="Winged helix-like DNA-binding domain superfamily/Winged helix DNA-binding domain"/>
    <property type="match status" value="1"/>
</dbReference>
<dbReference type="AlphaFoldDB" id="A0AA40Y8Y8"/>
<dbReference type="RefSeq" id="WP_032958333.1">
    <property type="nucleotide sequence ID" value="NZ_JANKBX010000002.1"/>
</dbReference>
<evidence type="ECO:0000313" key="7">
    <source>
        <dbReference type="Proteomes" id="UP000634179"/>
    </source>
</evidence>
<dbReference type="PANTHER" id="PTHR48111:SF36">
    <property type="entry name" value="TRANSCRIPTIONAL REGULATORY PROTEIN CUTR"/>
    <property type="match status" value="1"/>
</dbReference>
<dbReference type="InterPro" id="IPR036388">
    <property type="entry name" value="WH-like_DNA-bd_sf"/>
</dbReference>
<dbReference type="InterPro" id="IPR039420">
    <property type="entry name" value="WalR-like"/>
</dbReference>
<feature type="domain" description="Response regulatory" evidence="4">
    <location>
        <begin position="2"/>
        <end position="116"/>
    </location>
</feature>
<organism evidence="6 7">
    <name type="scientific">Stenotrophomonas maltophilia</name>
    <name type="common">Pseudomonas maltophilia</name>
    <name type="synonym">Xanthomonas maltophilia</name>
    <dbReference type="NCBI Taxonomy" id="40324"/>
    <lineage>
        <taxon>Bacteria</taxon>
        <taxon>Pseudomonadati</taxon>
        <taxon>Pseudomonadota</taxon>
        <taxon>Gammaproteobacteria</taxon>
        <taxon>Lysobacterales</taxon>
        <taxon>Lysobacteraceae</taxon>
        <taxon>Stenotrophomonas</taxon>
        <taxon>Stenotrophomonas maltophilia group</taxon>
    </lineage>
</organism>
<evidence type="ECO:0000256" key="1">
    <source>
        <dbReference type="ARBA" id="ARBA00023125"/>
    </source>
</evidence>
<dbReference type="Proteomes" id="UP000634179">
    <property type="component" value="Unassembled WGS sequence"/>
</dbReference>
<feature type="modified residue" description="4-aspartylphosphate" evidence="2">
    <location>
        <position position="51"/>
    </location>
</feature>
<dbReference type="SUPFAM" id="SSF52172">
    <property type="entry name" value="CheY-like"/>
    <property type="match status" value="1"/>
</dbReference>
<dbReference type="InterPro" id="IPR001867">
    <property type="entry name" value="OmpR/PhoB-type_DNA-bd"/>
</dbReference>
<dbReference type="GO" id="GO:0032993">
    <property type="term" value="C:protein-DNA complex"/>
    <property type="evidence" value="ECO:0007669"/>
    <property type="project" value="TreeGrafter"/>
</dbReference>
<dbReference type="Pfam" id="PF00072">
    <property type="entry name" value="Response_reg"/>
    <property type="match status" value="1"/>
</dbReference>
<feature type="domain" description="OmpR/PhoB-type" evidence="5">
    <location>
        <begin position="124"/>
        <end position="220"/>
    </location>
</feature>
<protein>
    <submittedName>
        <fullName evidence="6">Response regulator transcription factor</fullName>
    </submittedName>
</protein>
<dbReference type="GO" id="GO:0005829">
    <property type="term" value="C:cytosol"/>
    <property type="evidence" value="ECO:0007669"/>
    <property type="project" value="TreeGrafter"/>
</dbReference>
<evidence type="ECO:0000256" key="3">
    <source>
        <dbReference type="PROSITE-ProRule" id="PRU01091"/>
    </source>
</evidence>
<dbReference type="InterPro" id="IPR001789">
    <property type="entry name" value="Sig_transdc_resp-reg_receiver"/>
</dbReference>
<dbReference type="PROSITE" id="PS50110">
    <property type="entry name" value="RESPONSE_REGULATORY"/>
    <property type="match status" value="1"/>
</dbReference>
<sequence>MRILVAMDDAELAQALRNVLQSRNMLVDLVATWSLAKAAVQAVEYRALILDRWLPEGDSLKLVQIVRGLRTWLPILLLGRHNHAADCIACLDAGADDYLPTPFEFDELAARLRAITRRLDADAGHILRIGNFTFDFSNRMALVGGAPLSLPRSQLLLLEALCARQGRIVRHEVLSAAVHLAGADGGTTVLDPHVSRLRRALRSASVSIESKRGLGYMLNDDAA</sequence>
<dbReference type="PROSITE" id="PS51755">
    <property type="entry name" value="OMPR_PHOB"/>
    <property type="match status" value="1"/>
</dbReference>